<comment type="caution">
    <text evidence="1">The sequence shown here is derived from an EMBL/GenBank/DDBJ whole genome shotgun (WGS) entry which is preliminary data.</text>
</comment>
<accession>A0ABX2EYI6</accession>
<protein>
    <recommendedName>
        <fullName evidence="3">DUF3558 domain-containing protein</fullName>
    </recommendedName>
</protein>
<evidence type="ECO:0008006" key="3">
    <source>
        <dbReference type="Google" id="ProtNLM"/>
    </source>
</evidence>
<dbReference type="Pfam" id="PF12079">
    <property type="entry name" value="DUF3558"/>
    <property type="match status" value="1"/>
</dbReference>
<reference evidence="1 2" key="1">
    <citation type="submission" date="2020-01" db="EMBL/GenBank/DDBJ databases">
        <title>Kibdelosporangium persica a novel Actinomycetes from a hot desert in Iran.</title>
        <authorList>
            <person name="Safaei N."/>
            <person name="Zaburannyi N."/>
            <person name="Mueller R."/>
            <person name="Wink J."/>
        </authorList>
    </citation>
    <scope>NUCLEOTIDE SEQUENCE [LARGE SCALE GENOMIC DNA]</scope>
    <source>
        <strain evidence="1 2">4NS15</strain>
    </source>
</reference>
<name>A0ABX2EYI6_9PSEU</name>
<dbReference type="InterPro" id="IPR024520">
    <property type="entry name" value="DUF3558"/>
</dbReference>
<organism evidence="1 2">
    <name type="scientific">Kibdelosporangium persicum</name>
    <dbReference type="NCBI Taxonomy" id="2698649"/>
    <lineage>
        <taxon>Bacteria</taxon>
        <taxon>Bacillati</taxon>
        <taxon>Actinomycetota</taxon>
        <taxon>Actinomycetes</taxon>
        <taxon>Pseudonocardiales</taxon>
        <taxon>Pseudonocardiaceae</taxon>
        <taxon>Kibdelosporangium</taxon>
    </lineage>
</organism>
<proteinExistence type="predicted"/>
<dbReference type="EMBL" id="JAAATY010000002">
    <property type="protein sequence ID" value="NRN63748.1"/>
    <property type="molecule type" value="Genomic_DNA"/>
</dbReference>
<keyword evidence="2" id="KW-1185">Reference proteome</keyword>
<sequence>MEKIRPEVGLPEKPLTPEKSVAFPGSATCIQTTAGSGPSLQVLPILSLGLADYALSYQVSTPLTLEGFPALLLEGNYQNDCYVGVDVADGQTFSIQWTITVPNGKPAMSDVCAAATKAATAAMKVLVAS</sequence>
<gene>
    <name evidence="1" type="ORF">GC106_9490</name>
</gene>
<dbReference type="Proteomes" id="UP000763557">
    <property type="component" value="Unassembled WGS sequence"/>
</dbReference>
<evidence type="ECO:0000313" key="2">
    <source>
        <dbReference type="Proteomes" id="UP000763557"/>
    </source>
</evidence>
<evidence type="ECO:0000313" key="1">
    <source>
        <dbReference type="EMBL" id="NRN63748.1"/>
    </source>
</evidence>